<dbReference type="FunFam" id="3.30.70.1230:FF:000088">
    <property type="entry name" value="Guanylate cyclase"/>
    <property type="match status" value="1"/>
</dbReference>
<evidence type="ECO:0000256" key="3">
    <source>
        <dbReference type="ARBA" id="ARBA00012202"/>
    </source>
</evidence>
<dbReference type="InterPro" id="IPR001054">
    <property type="entry name" value="A/G_cyclase"/>
</dbReference>
<dbReference type="OrthoDB" id="60033at2759"/>
<comment type="subcellular location">
    <subcellularLocation>
        <location evidence="2">Membrane</location>
        <topology evidence="2">Single-pass membrane protein</topology>
    </subcellularLocation>
</comment>
<keyword evidence="10" id="KW-0141">cGMP biosynthesis</keyword>
<dbReference type="InterPro" id="IPR029787">
    <property type="entry name" value="Nucleotide_cyclase"/>
</dbReference>
<dbReference type="CDD" id="cd07302">
    <property type="entry name" value="CHD"/>
    <property type="match status" value="1"/>
</dbReference>
<protein>
    <recommendedName>
        <fullName evidence="3">guanylate cyclase</fullName>
        <ecNumber evidence="3">4.6.1.2</ecNumber>
    </recommendedName>
</protein>
<dbReference type="InterPro" id="IPR011009">
    <property type="entry name" value="Kinase-like_dom_sf"/>
</dbReference>
<dbReference type="GO" id="GO:0004383">
    <property type="term" value="F:guanylate cyclase activity"/>
    <property type="evidence" value="ECO:0007669"/>
    <property type="project" value="UniProtKB-EC"/>
</dbReference>
<dbReference type="PROSITE" id="PS50011">
    <property type="entry name" value="PROTEIN_KINASE_DOM"/>
    <property type="match status" value="1"/>
</dbReference>
<dbReference type="InterPro" id="IPR001245">
    <property type="entry name" value="Ser-Thr/Tyr_kinase_cat_dom"/>
</dbReference>
<keyword evidence="9" id="KW-0456">Lyase</keyword>
<dbReference type="InterPro" id="IPR000719">
    <property type="entry name" value="Prot_kinase_dom"/>
</dbReference>
<evidence type="ECO:0000256" key="2">
    <source>
        <dbReference type="ARBA" id="ARBA00004167"/>
    </source>
</evidence>
<evidence type="ECO:0000313" key="13">
    <source>
        <dbReference type="EMBL" id="VDM79320.1"/>
    </source>
</evidence>
<dbReference type="GO" id="GO:0005886">
    <property type="term" value="C:plasma membrane"/>
    <property type="evidence" value="ECO:0007669"/>
    <property type="project" value="TreeGrafter"/>
</dbReference>
<evidence type="ECO:0000256" key="8">
    <source>
        <dbReference type="ARBA" id="ARBA00023180"/>
    </source>
</evidence>
<gene>
    <name evidence="13" type="ORF">SVUK_LOCUS14318</name>
</gene>
<dbReference type="SUPFAM" id="SSF55073">
    <property type="entry name" value="Nucleotide cyclase"/>
    <property type="match status" value="1"/>
</dbReference>
<dbReference type="Gene3D" id="3.30.70.1230">
    <property type="entry name" value="Nucleotide cyclase"/>
    <property type="match status" value="1"/>
</dbReference>
<name>A0A3P7J1I2_STRVU</name>
<dbReference type="Proteomes" id="UP000270094">
    <property type="component" value="Unassembled WGS sequence"/>
</dbReference>
<evidence type="ECO:0000313" key="14">
    <source>
        <dbReference type="Proteomes" id="UP000270094"/>
    </source>
</evidence>
<evidence type="ECO:0000256" key="6">
    <source>
        <dbReference type="ARBA" id="ARBA00022989"/>
    </source>
</evidence>
<dbReference type="PANTHER" id="PTHR11920:SF495">
    <property type="entry name" value="RECEPTOR-TYPE GUANYLATE CYCLASE GCY-7"/>
    <property type="match status" value="1"/>
</dbReference>
<dbReference type="EMBL" id="UYYB01104724">
    <property type="protein sequence ID" value="VDM79320.1"/>
    <property type="molecule type" value="Genomic_DNA"/>
</dbReference>
<dbReference type="Pfam" id="PF00211">
    <property type="entry name" value="Guanylate_cyc"/>
    <property type="match status" value="1"/>
</dbReference>
<feature type="domain" description="Guanylate cyclase" evidence="12">
    <location>
        <begin position="205"/>
        <end position="276"/>
    </location>
</feature>
<dbReference type="GO" id="GO:0035556">
    <property type="term" value="P:intracellular signal transduction"/>
    <property type="evidence" value="ECO:0007669"/>
    <property type="project" value="InterPro"/>
</dbReference>
<evidence type="ECO:0000256" key="5">
    <source>
        <dbReference type="ARBA" id="ARBA00022741"/>
    </source>
</evidence>
<reference evidence="13 14" key="1">
    <citation type="submission" date="2018-11" db="EMBL/GenBank/DDBJ databases">
        <authorList>
            <consortium name="Pathogen Informatics"/>
        </authorList>
    </citation>
    <scope>NUCLEOTIDE SEQUENCE [LARGE SCALE GENOMIC DNA]</scope>
</reference>
<organism evidence="13 14">
    <name type="scientific">Strongylus vulgaris</name>
    <name type="common">Blood worm</name>
    <dbReference type="NCBI Taxonomy" id="40348"/>
    <lineage>
        <taxon>Eukaryota</taxon>
        <taxon>Metazoa</taxon>
        <taxon>Ecdysozoa</taxon>
        <taxon>Nematoda</taxon>
        <taxon>Chromadorea</taxon>
        <taxon>Rhabditida</taxon>
        <taxon>Rhabditina</taxon>
        <taxon>Rhabditomorpha</taxon>
        <taxon>Strongyloidea</taxon>
        <taxon>Strongylidae</taxon>
        <taxon>Strongylus</taxon>
    </lineage>
</organism>
<evidence type="ECO:0000256" key="9">
    <source>
        <dbReference type="ARBA" id="ARBA00023239"/>
    </source>
</evidence>
<keyword evidence="8" id="KW-0325">Glycoprotein</keyword>
<evidence type="ECO:0000256" key="1">
    <source>
        <dbReference type="ARBA" id="ARBA00001436"/>
    </source>
</evidence>
<evidence type="ECO:0000256" key="4">
    <source>
        <dbReference type="ARBA" id="ARBA00022692"/>
    </source>
</evidence>
<keyword evidence="14" id="KW-1185">Reference proteome</keyword>
<keyword evidence="5" id="KW-0547">Nucleotide-binding</keyword>
<dbReference type="InterPro" id="IPR050401">
    <property type="entry name" value="Cyclic_nucleotide_synthase"/>
</dbReference>
<dbReference type="Gene3D" id="1.10.510.10">
    <property type="entry name" value="Transferase(Phosphotransferase) domain 1"/>
    <property type="match status" value="1"/>
</dbReference>
<dbReference type="PROSITE" id="PS50125">
    <property type="entry name" value="GUANYLATE_CYCLASE_2"/>
    <property type="match status" value="1"/>
</dbReference>
<keyword evidence="7" id="KW-0472">Membrane</keyword>
<evidence type="ECO:0000259" key="11">
    <source>
        <dbReference type="PROSITE" id="PS50011"/>
    </source>
</evidence>
<keyword evidence="6" id="KW-1133">Transmembrane helix</keyword>
<keyword evidence="4" id="KW-0812">Transmembrane</keyword>
<dbReference type="PANTHER" id="PTHR11920">
    <property type="entry name" value="GUANYLYL CYCLASE"/>
    <property type="match status" value="1"/>
</dbReference>
<dbReference type="SMART" id="SM00044">
    <property type="entry name" value="CYCc"/>
    <property type="match status" value="1"/>
</dbReference>
<dbReference type="GO" id="GO:0007168">
    <property type="term" value="P:receptor guanylyl cyclase signaling pathway"/>
    <property type="evidence" value="ECO:0007669"/>
    <property type="project" value="TreeGrafter"/>
</dbReference>
<dbReference type="GO" id="GO:0005524">
    <property type="term" value="F:ATP binding"/>
    <property type="evidence" value="ECO:0007669"/>
    <property type="project" value="InterPro"/>
</dbReference>
<dbReference type="Gene3D" id="6.10.250.780">
    <property type="match status" value="1"/>
</dbReference>
<evidence type="ECO:0000256" key="10">
    <source>
        <dbReference type="ARBA" id="ARBA00023293"/>
    </source>
</evidence>
<accession>A0A3P7J1I2</accession>
<dbReference type="SUPFAM" id="SSF56112">
    <property type="entry name" value="Protein kinase-like (PK-like)"/>
    <property type="match status" value="1"/>
</dbReference>
<dbReference type="EC" id="4.6.1.2" evidence="3"/>
<evidence type="ECO:0000256" key="7">
    <source>
        <dbReference type="ARBA" id="ARBA00023136"/>
    </source>
</evidence>
<dbReference type="GO" id="GO:0004672">
    <property type="term" value="F:protein kinase activity"/>
    <property type="evidence" value="ECO:0007669"/>
    <property type="project" value="InterPro"/>
</dbReference>
<feature type="domain" description="Protein kinase" evidence="11">
    <location>
        <begin position="1"/>
        <end position="114"/>
    </location>
</feature>
<dbReference type="Pfam" id="PF07714">
    <property type="entry name" value="PK_Tyr_Ser-Thr"/>
    <property type="match status" value="1"/>
</dbReference>
<proteinExistence type="predicted"/>
<dbReference type="GO" id="GO:0004016">
    <property type="term" value="F:adenylate cyclase activity"/>
    <property type="evidence" value="ECO:0007669"/>
    <property type="project" value="TreeGrafter"/>
</dbReference>
<dbReference type="AlphaFoldDB" id="A0A3P7J1I2"/>
<sequence>MRQIVADKLWTAPEVLNCSAPPNTKAGDIYSFAVIAAEVIERKPAWLLYGDGSNVENIISKVKKGGSVPLRPTLQLDTLDISAELITLVRSCWRESSVSRPATELICEQIREMMKSAGQTNLMDHVFAILEEHTTSLELESRSKDLMQEKKKADILLGKMLPRQVLSFKQLQLKWLEVYSISFRQVADRLKLGQSVEPEGFDSVTVFFSDIVKFTILASKCSPFQVVNLLNELYGNFDAIIEEHDAYKVESIGDGYLCVSGLPQRNGHQHIKEIVE</sequence>
<feature type="non-terminal residue" evidence="13">
    <location>
        <position position="276"/>
    </location>
</feature>
<evidence type="ECO:0000259" key="12">
    <source>
        <dbReference type="PROSITE" id="PS50125"/>
    </source>
</evidence>
<dbReference type="GO" id="GO:0001653">
    <property type="term" value="F:peptide receptor activity"/>
    <property type="evidence" value="ECO:0007669"/>
    <property type="project" value="TreeGrafter"/>
</dbReference>
<comment type="catalytic activity">
    <reaction evidence="1">
        <text>GTP = 3',5'-cyclic GMP + diphosphate</text>
        <dbReference type="Rhea" id="RHEA:13665"/>
        <dbReference type="ChEBI" id="CHEBI:33019"/>
        <dbReference type="ChEBI" id="CHEBI:37565"/>
        <dbReference type="ChEBI" id="CHEBI:57746"/>
        <dbReference type="EC" id="4.6.1.2"/>
    </reaction>
</comment>